<accession>A0A285C0P1</accession>
<evidence type="ECO:0000313" key="2">
    <source>
        <dbReference type="Proteomes" id="UP000242498"/>
    </source>
</evidence>
<reference evidence="1 2" key="1">
    <citation type="submission" date="2017-08" db="EMBL/GenBank/DDBJ databases">
        <authorList>
            <person name="de Groot N.N."/>
        </authorList>
    </citation>
    <scope>NUCLEOTIDE SEQUENCE [LARGE SCALE GENOMIC DNA]</scope>
    <source>
        <strain evidence="1 2">Nm15</strain>
    </source>
</reference>
<dbReference type="AlphaFoldDB" id="A0A285C0P1"/>
<sequence length="129" mass="15229">MLLKIILIYLINLSLSRTNKLSRVHLSFINIGITDSYVNYRIVTPDFNDEGTLEEIGQIKIDRILHTYEFTPTNIWINYHFIPPWVFGRSIDEQQQLLDTKFKGYEAGGWTASIHRRVIEMIENNRFPQ</sequence>
<gene>
    <name evidence="1" type="ORF">SAMN06296273_2611</name>
</gene>
<name>A0A285C0P1_9PROT</name>
<protein>
    <submittedName>
        <fullName evidence="1">Uncharacterized protein</fullName>
    </submittedName>
</protein>
<organism evidence="1 2">
    <name type="scientific">Nitrosomonas ureae</name>
    <dbReference type="NCBI Taxonomy" id="44577"/>
    <lineage>
        <taxon>Bacteria</taxon>
        <taxon>Pseudomonadati</taxon>
        <taxon>Pseudomonadota</taxon>
        <taxon>Betaproteobacteria</taxon>
        <taxon>Nitrosomonadales</taxon>
        <taxon>Nitrosomonadaceae</taxon>
        <taxon>Nitrosomonas</taxon>
    </lineage>
</organism>
<dbReference type="Proteomes" id="UP000242498">
    <property type="component" value="Chromosome I"/>
</dbReference>
<proteinExistence type="predicted"/>
<evidence type="ECO:0000313" key="1">
    <source>
        <dbReference type="EMBL" id="SNX61157.1"/>
    </source>
</evidence>
<dbReference type="EMBL" id="LT907782">
    <property type="protein sequence ID" value="SNX61157.1"/>
    <property type="molecule type" value="Genomic_DNA"/>
</dbReference>